<name>A0A0B6Z397_9EUPU</name>
<accession>A0A0B6Z397</accession>
<feature type="non-terminal residue" evidence="1">
    <location>
        <position position="85"/>
    </location>
</feature>
<organism evidence="1">
    <name type="scientific">Arion vulgaris</name>
    <dbReference type="NCBI Taxonomy" id="1028688"/>
    <lineage>
        <taxon>Eukaryota</taxon>
        <taxon>Metazoa</taxon>
        <taxon>Spiralia</taxon>
        <taxon>Lophotrochozoa</taxon>
        <taxon>Mollusca</taxon>
        <taxon>Gastropoda</taxon>
        <taxon>Heterobranchia</taxon>
        <taxon>Euthyneura</taxon>
        <taxon>Panpulmonata</taxon>
        <taxon>Eupulmonata</taxon>
        <taxon>Stylommatophora</taxon>
        <taxon>Helicina</taxon>
        <taxon>Arionoidea</taxon>
        <taxon>Arionidae</taxon>
        <taxon>Arion</taxon>
    </lineage>
</organism>
<dbReference type="EMBL" id="HACG01015987">
    <property type="protein sequence ID" value="CEK62852.1"/>
    <property type="molecule type" value="Transcribed_RNA"/>
</dbReference>
<dbReference type="AlphaFoldDB" id="A0A0B6Z397"/>
<evidence type="ECO:0000313" key="1">
    <source>
        <dbReference type="EMBL" id="CEK62852.1"/>
    </source>
</evidence>
<proteinExistence type="predicted"/>
<reference evidence="1" key="1">
    <citation type="submission" date="2014-12" db="EMBL/GenBank/DDBJ databases">
        <title>Insight into the proteome of Arion vulgaris.</title>
        <authorList>
            <person name="Aradska J."/>
            <person name="Bulat T."/>
            <person name="Smidak R."/>
            <person name="Sarate P."/>
            <person name="Gangsoo J."/>
            <person name="Sialana F."/>
            <person name="Bilban M."/>
            <person name="Lubec G."/>
        </authorList>
    </citation>
    <scope>NUCLEOTIDE SEQUENCE</scope>
    <source>
        <tissue evidence="1">Skin</tissue>
    </source>
</reference>
<gene>
    <name evidence="1" type="primary">ORF46315</name>
</gene>
<protein>
    <submittedName>
        <fullName evidence="1">Uncharacterized protein</fullName>
    </submittedName>
</protein>
<feature type="non-terminal residue" evidence="1">
    <location>
        <position position="1"/>
    </location>
</feature>
<sequence>LAFCLVNCKILCPCFLWSQFLYRLLFASLITDTCFSIAKTYIPDNKLSVNMSRFPTDSLDIHVSCIKFKCPKVQIIEEFLHKLED</sequence>